<sequence length="443" mass="49130">MHLLRRSCRVEGRNGPGGESKIREERPSVIAENVKEPETPQLANMESSSGSTQLNEGRSYEHYEHYFESPPLPENTPASARSEHATNRAEGVSTEPRTLQEDDTGAVKFTPESPSRVSLPNASDSPEREEDGFIDFGRTAPLNEHVQSPLWPFPETPAHAQNPFEKGKGRSSVLAPSQLFGGTQYSSAMRRPASPTSSRPSPSDHQINSISVSSPLKARGRLSSPAARIPPSTEGLSSKAPQVEEAIVPVCPASPEMPATSTSRHRRQRRTGPEPLDDYEPMKDSQEKMSVSQIASECGLSEDEEHKQRQVQLRDIVQQREQLLEGSKILLVMTKAAEKVRKPYVFLARVLGGTLSRVHNIDEARENMKAAEDAGQPYHWVYVDDKTKPDALYTIQAEPSKKRKRMGVVPIGPAPKKIRTINDELLIQSLILERLVEDTEMDI</sequence>
<dbReference type="EMBL" id="JAQQPM010000004">
    <property type="protein sequence ID" value="KAK2070787.1"/>
    <property type="molecule type" value="Genomic_DNA"/>
</dbReference>
<accession>A0AAD9MC28</accession>
<keyword evidence="3" id="KW-1185">Reference proteome</keyword>
<feature type="region of interest" description="Disordered" evidence="1">
    <location>
        <begin position="1"/>
        <end position="285"/>
    </location>
</feature>
<dbReference type="Proteomes" id="UP001217918">
    <property type="component" value="Unassembled WGS sequence"/>
</dbReference>
<feature type="compositionally biased region" description="Low complexity" evidence="1">
    <location>
        <begin position="186"/>
        <end position="203"/>
    </location>
</feature>
<feature type="compositionally biased region" description="Polar residues" evidence="1">
    <location>
        <begin position="204"/>
        <end position="214"/>
    </location>
</feature>
<dbReference type="AlphaFoldDB" id="A0AAD9MC28"/>
<proteinExistence type="predicted"/>
<evidence type="ECO:0000313" key="2">
    <source>
        <dbReference type="EMBL" id="KAK2070787.1"/>
    </source>
</evidence>
<protein>
    <submittedName>
        <fullName evidence="2">Uncharacterized protein</fullName>
    </submittedName>
</protein>
<evidence type="ECO:0000313" key="3">
    <source>
        <dbReference type="Proteomes" id="UP001217918"/>
    </source>
</evidence>
<organism evidence="2 3">
    <name type="scientific">Phyllachora maydis</name>
    <dbReference type="NCBI Taxonomy" id="1825666"/>
    <lineage>
        <taxon>Eukaryota</taxon>
        <taxon>Fungi</taxon>
        <taxon>Dikarya</taxon>
        <taxon>Ascomycota</taxon>
        <taxon>Pezizomycotina</taxon>
        <taxon>Sordariomycetes</taxon>
        <taxon>Sordariomycetidae</taxon>
        <taxon>Phyllachorales</taxon>
        <taxon>Phyllachoraceae</taxon>
        <taxon>Phyllachora</taxon>
    </lineage>
</organism>
<feature type="compositionally biased region" description="Polar residues" evidence="1">
    <location>
        <begin position="112"/>
        <end position="124"/>
    </location>
</feature>
<name>A0AAD9MC28_9PEZI</name>
<gene>
    <name evidence="2" type="ORF">P8C59_005256</name>
</gene>
<feature type="compositionally biased region" description="Polar residues" evidence="1">
    <location>
        <begin position="41"/>
        <end position="56"/>
    </location>
</feature>
<comment type="caution">
    <text evidence="2">The sequence shown here is derived from an EMBL/GenBank/DDBJ whole genome shotgun (WGS) entry which is preliminary data.</text>
</comment>
<feature type="compositionally biased region" description="Basic and acidic residues" evidence="1">
    <location>
        <begin position="20"/>
        <end position="38"/>
    </location>
</feature>
<feature type="compositionally biased region" description="Basic and acidic residues" evidence="1">
    <location>
        <begin position="58"/>
        <end position="67"/>
    </location>
</feature>
<evidence type="ECO:0000256" key="1">
    <source>
        <dbReference type="SAM" id="MobiDB-lite"/>
    </source>
</evidence>
<reference evidence="2" key="1">
    <citation type="journal article" date="2023" name="Mol. Plant Microbe Interact.">
        <title>Elucidating the Obligate Nature and Biological Capacity of an Invasive Fungal Corn Pathogen.</title>
        <authorList>
            <person name="MacCready J.S."/>
            <person name="Roggenkamp E.M."/>
            <person name="Gdanetz K."/>
            <person name="Chilvers M.I."/>
        </authorList>
    </citation>
    <scope>NUCLEOTIDE SEQUENCE</scope>
    <source>
        <strain evidence="2">PM02</strain>
    </source>
</reference>